<reference evidence="3" key="1">
    <citation type="submission" date="2019-04" db="EMBL/GenBank/DDBJ databases">
        <title>Friends and foes A comparative genomics studyof 23 Aspergillus species from section Flavi.</title>
        <authorList>
            <consortium name="DOE Joint Genome Institute"/>
            <person name="Kjaerbolling I."/>
            <person name="Vesth T."/>
            <person name="Frisvad J.C."/>
            <person name="Nybo J.L."/>
            <person name="Theobald S."/>
            <person name="Kildgaard S."/>
            <person name="Isbrandt T."/>
            <person name="Kuo A."/>
            <person name="Sato A."/>
            <person name="Lyhne E.K."/>
            <person name="Kogle M.E."/>
            <person name="Wiebenga A."/>
            <person name="Kun R.S."/>
            <person name="Lubbers R.J."/>
            <person name="Makela M.R."/>
            <person name="Barry K."/>
            <person name="Chovatia M."/>
            <person name="Clum A."/>
            <person name="Daum C."/>
            <person name="Haridas S."/>
            <person name="He G."/>
            <person name="LaButti K."/>
            <person name="Lipzen A."/>
            <person name="Mondo S."/>
            <person name="Riley R."/>
            <person name="Salamov A."/>
            <person name="Simmons B.A."/>
            <person name="Magnuson J.K."/>
            <person name="Henrissat B."/>
            <person name="Mortensen U.H."/>
            <person name="Larsen T.O."/>
            <person name="Devries R.P."/>
            <person name="Grigoriev I.V."/>
            <person name="Machida M."/>
            <person name="Baker S.E."/>
            <person name="Andersen M.R."/>
        </authorList>
    </citation>
    <scope>NUCLEOTIDE SEQUENCE [LARGE SCALE GENOMIC DNA]</scope>
    <source>
        <strain evidence="3">CBS 130015</strain>
    </source>
</reference>
<evidence type="ECO:0000256" key="1">
    <source>
        <dbReference type="SAM" id="MobiDB-lite"/>
    </source>
</evidence>
<keyword evidence="3" id="KW-1185">Reference proteome</keyword>
<feature type="region of interest" description="Disordered" evidence="1">
    <location>
        <begin position="76"/>
        <end position="101"/>
    </location>
</feature>
<proteinExistence type="predicted"/>
<gene>
    <name evidence="2" type="ORF">BDV41DRAFT_519569</name>
</gene>
<protein>
    <submittedName>
        <fullName evidence="2">Uncharacterized protein</fullName>
    </submittedName>
</protein>
<name>A0A5N6WG28_9EURO</name>
<evidence type="ECO:0000313" key="3">
    <source>
        <dbReference type="Proteomes" id="UP000325433"/>
    </source>
</evidence>
<accession>A0A5N6WG28</accession>
<organism evidence="2 3">
    <name type="scientific">Aspergillus transmontanensis</name>
    <dbReference type="NCBI Taxonomy" id="1034304"/>
    <lineage>
        <taxon>Eukaryota</taxon>
        <taxon>Fungi</taxon>
        <taxon>Dikarya</taxon>
        <taxon>Ascomycota</taxon>
        <taxon>Pezizomycotina</taxon>
        <taxon>Eurotiomycetes</taxon>
        <taxon>Eurotiomycetidae</taxon>
        <taxon>Eurotiales</taxon>
        <taxon>Aspergillaceae</taxon>
        <taxon>Aspergillus</taxon>
        <taxon>Aspergillus subgen. Circumdati</taxon>
    </lineage>
</organism>
<feature type="compositionally biased region" description="Basic residues" evidence="1">
    <location>
        <begin position="85"/>
        <end position="101"/>
    </location>
</feature>
<dbReference type="Proteomes" id="UP000325433">
    <property type="component" value="Unassembled WGS sequence"/>
</dbReference>
<sequence>MDLASSWDIPALRHLCIITSPLRKLLSIGSHADPRFSFFALKPFWEIWRSFVQGSAELMPMPGVRQVYLQSYGCSPPTSAGVCHRTSRKPKKKRKKKNTNL</sequence>
<evidence type="ECO:0000313" key="2">
    <source>
        <dbReference type="EMBL" id="KAE8319306.1"/>
    </source>
</evidence>
<dbReference type="EMBL" id="ML738294">
    <property type="protein sequence ID" value="KAE8319306.1"/>
    <property type="molecule type" value="Genomic_DNA"/>
</dbReference>
<dbReference type="AlphaFoldDB" id="A0A5N6WG28"/>